<sequence>MKIILPVYKTTRQVRRQFKNMSEQREAQNSKSAFNEPTKEAPKQKEGEYIDFEEVK</sequence>
<evidence type="ECO:0000256" key="1">
    <source>
        <dbReference type="SAM" id="MobiDB-lite"/>
    </source>
</evidence>
<evidence type="ECO:0000313" key="2">
    <source>
        <dbReference type="EMBL" id="MCH5600171.1"/>
    </source>
</evidence>
<protein>
    <submittedName>
        <fullName evidence="2">DUF4834 family protein</fullName>
    </submittedName>
</protein>
<comment type="caution">
    <text evidence="2">The sequence shown here is derived from an EMBL/GenBank/DDBJ whole genome shotgun (WGS) entry which is preliminary data.</text>
</comment>
<evidence type="ECO:0000313" key="3">
    <source>
        <dbReference type="Proteomes" id="UP001202248"/>
    </source>
</evidence>
<organism evidence="2 3">
    <name type="scientific">Niabella ginsengisoli</name>
    <dbReference type="NCBI Taxonomy" id="522298"/>
    <lineage>
        <taxon>Bacteria</taxon>
        <taxon>Pseudomonadati</taxon>
        <taxon>Bacteroidota</taxon>
        <taxon>Chitinophagia</taxon>
        <taxon>Chitinophagales</taxon>
        <taxon>Chitinophagaceae</taxon>
        <taxon>Niabella</taxon>
    </lineage>
</organism>
<feature type="compositionally biased region" description="Basic and acidic residues" evidence="1">
    <location>
        <begin position="37"/>
        <end position="56"/>
    </location>
</feature>
<dbReference type="EMBL" id="JAKWBL010000004">
    <property type="protein sequence ID" value="MCH5600171.1"/>
    <property type="molecule type" value="Genomic_DNA"/>
</dbReference>
<gene>
    <name evidence="2" type="ORF">MKP09_20740</name>
</gene>
<keyword evidence="3" id="KW-1185">Reference proteome</keyword>
<feature type="region of interest" description="Disordered" evidence="1">
    <location>
        <begin position="20"/>
        <end position="56"/>
    </location>
</feature>
<reference evidence="2 3" key="1">
    <citation type="submission" date="2022-02" db="EMBL/GenBank/DDBJ databases">
        <authorList>
            <person name="Min J."/>
        </authorList>
    </citation>
    <scope>NUCLEOTIDE SEQUENCE [LARGE SCALE GENOMIC DNA]</scope>
    <source>
        <strain evidence="2 3">GR10-1</strain>
    </source>
</reference>
<dbReference type="RefSeq" id="WP_240832181.1">
    <property type="nucleotide sequence ID" value="NZ_JAKWBL010000004.1"/>
</dbReference>
<proteinExistence type="predicted"/>
<name>A0ABS9SPJ8_9BACT</name>
<accession>A0ABS9SPJ8</accession>
<dbReference type="Proteomes" id="UP001202248">
    <property type="component" value="Unassembled WGS sequence"/>
</dbReference>